<sequence length="272" mass="31952">MMSTEGSNCSNAVKNKHSTVKVYTGRRALTQIMEWPYENKYDFNLWISRYNNELYMTGVLSYLNNTCSHHDRLQQLLFSDSPDEIPNIDDIPNRTMGQSVLHQSKIGKYTLLYAGEAQGIISDKKIENFDDIDALDKCRFVFTKQLWKNLNPWVKQRKLLKFWIQSYLSNVDDLYVAYKNDDGNVTLPIEYIKVSTIPQEQFWKPSVSFGFLHYFLEQVEQAMSNVNCLDTVYEFTFKARDKTTSYKIYEGKSEKSFIPKKYSDFVNKENQI</sequence>
<protein>
    <recommendedName>
        <fullName evidence="2">Decapping nuclease</fullName>
        <ecNumber evidence="2">3.6.1.-</ecNumber>
    </recommendedName>
</protein>
<dbReference type="Pfam" id="PF08652">
    <property type="entry name" value="RAI1"/>
    <property type="match status" value="1"/>
</dbReference>
<dbReference type="InterPro" id="IPR013961">
    <property type="entry name" value="RAI1"/>
</dbReference>
<comment type="similarity">
    <text evidence="1 2">Belongs to the DXO/Dom3Z family.</text>
</comment>
<dbReference type="GO" id="GO:0005634">
    <property type="term" value="C:nucleus"/>
    <property type="evidence" value="ECO:0007669"/>
    <property type="project" value="UniProtKB-SubCell"/>
</dbReference>
<comment type="function">
    <text evidence="2">Decapping enzyme for NAD-capped RNAs: specifically hydrolyzes the nicotinamide adenine dinucleotide (NAD) cap from a subset of RNAs by removing the entire NAD moiety from the 5'-end of an NAD-capped RNA.</text>
</comment>
<organism evidence="4">
    <name type="scientific">Haematobia irritans</name>
    <name type="common">Horn fly</name>
    <name type="synonym">Conops irritans</name>
    <dbReference type="NCBI Taxonomy" id="7368"/>
    <lineage>
        <taxon>Eukaryota</taxon>
        <taxon>Metazoa</taxon>
        <taxon>Ecdysozoa</taxon>
        <taxon>Arthropoda</taxon>
        <taxon>Hexapoda</taxon>
        <taxon>Insecta</taxon>
        <taxon>Pterygota</taxon>
        <taxon>Neoptera</taxon>
        <taxon>Endopterygota</taxon>
        <taxon>Diptera</taxon>
        <taxon>Brachycera</taxon>
        <taxon>Muscomorpha</taxon>
        <taxon>Muscoidea</taxon>
        <taxon>Muscidae</taxon>
        <taxon>Haematobia</taxon>
    </lineage>
</organism>
<evidence type="ECO:0000256" key="2">
    <source>
        <dbReference type="RuleBase" id="RU367113"/>
    </source>
</evidence>
<evidence type="ECO:0000313" key="4">
    <source>
        <dbReference type="EMBL" id="JAV15965.1"/>
    </source>
</evidence>
<name>A0A1L8EBH2_HAEIR</name>
<dbReference type="GO" id="GO:0000956">
    <property type="term" value="P:nuclear-transcribed mRNA catabolic process"/>
    <property type="evidence" value="ECO:0007669"/>
    <property type="project" value="TreeGrafter"/>
</dbReference>
<keyword evidence="2" id="KW-0539">Nucleus</keyword>
<reference evidence="4" key="1">
    <citation type="submission" date="2017-01" db="EMBL/GenBank/DDBJ databases">
        <title>An insight into the sialome and mialome of the horn fly, Haematobia irritans.</title>
        <authorList>
            <person name="Breijo M."/>
            <person name="Boiani M."/>
            <person name="Ures X."/>
            <person name="Rocha S."/>
            <person name="Sequeira M."/>
            <person name="Ribeiro J.M."/>
        </authorList>
    </citation>
    <scope>NUCLEOTIDE SEQUENCE</scope>
</reference>
<keyword evidence="2" id="KW-0694">RNA-binding</keyword>
<dbReference type="GO" id="GO:0003723">
    <property type="term" value="F:RNA binding"/>
    <property type="evidence" value="ECO:0007669"/>
    <property type="project" value="UniProtKB-KW"/>
</dbReference>
<comment type="cofactor">
    <cofactor evidence="2">
        <name>a divalent metal cation</name>
        <dbReference type="ChEBI" id="CHEBI:60240"/>
    </cofactor>
</comment>
<dbReference type="EMBL" id="GFDG01002834">
    <property type="protein sequence ID" value="JAV15965.1"/>
    <property type="molecule type" value="Transcribed_RNA"/>
</dbReference>
<dbReference type="PANTHER" id="PTHR12395:SF9">
    <property type="entry name" value="DECAPPING AND EXORIBONUCLEASE PROTEIN"/>
    <property type="match status" value="1"/>
</dbReference>
<dbReference type="GO" id="GO:0046872">
    <property type="term" value="F:metal ion binding"/>
    <property type="evidence" value="ECO:0007669"/>
    <property type="project" value="UniProtKB-KW"/>
</dbReference>
<dbReference type="InterPro" id="IPR039039">
    <property type="entry name" value="RAI1-like_fam"/>
</dbReference>
<proteinExistence type="inferred from homology"/>
<keyword evidence="2" id="KW-0378">Hydrolase</keyword>
<comment type="subcellular location">
    <subcellularLocation>
        <location evidence="2">Nucleus</location>
    </subcellularLocation>
</comment>
<feature type="domain" description="RAI1-like" evidence="3">
    <location>
        <begin position="14"/>
        <end position="262"/>
    </location>
</feature>
<evidence type="ECO:0000256" key="1">
    <source>
        <dbReference type="ARBA" id="ARBA00006562"/>
    </source>
</evidence>
<dbReference type="GO" id="GO:0034353">
    <property type="term" value="F:mRNA 5'-diphosphatase activity"/>
    <property type="evidence" value="ECO:0007669"/>
    <property type="project" value="TreeGrafter"/>
</dbReference>
<dbReference type="PANTHER" id="PTHR12395">
    <property type="entry name" value="DOM-3 RELATED"/>
    <property type="match status" value="1"/>
</dbReference>
<dbReference type="GO" id="GO:0000166">
    <property type="term" value="F:nucleotide binding"/>
    <property type="evidence" value="ECO:0007669"/>
    <property type="project" value="UniProtKB-KW"/>
</dbReference>
<dbReference type="EC" id="3.6.1.-" evidence="2"/>
<dbReference type="GO" id="GO:0110155">
    <property type="term" value="P:NAD-cap decapping"/>
    <property type="evidence" value="ECO:0007669"/>
    <property type="project" value="TreeGrafter"/>
</dbReference>
<evidence type="ECO:0000259" key="3">
    <source>
        <dbReference type="Pfam" id="PF08652"/>
    </source>
</evidence>
<accession>A0A1L8EBH2</accession>
<keyword evidence="2" id="KW-0547">Nucleotide-binding</keyword>
<keyword evidence="2" id="KW-0479">Metal-binding</keyword>
<keyword evidence="2" id="KW-0540">Nuclease</keyword>
<dbReference type="AlphaFoldDB" id="A0A1L8EBH2"/>
<dbReference type="GO" id="GO:0004518">
    <property type="term" value="F:nuclease activity"/>
    <property type="evidence" value="ECO:0007669"/>
    <property type="project" value="UniProtKB-KW"/>
</dbReference>
<dbReference type="GO" id="GO:0005829">
    <property type="term" value="C:cytosol"/>
    <property type="evidence" value="ECO:0007669"/>
    <property type="project" value="TreeGrafter"/>
</dbReference>